<keyword evidence="4" id="KW-1185">Reference proteome</keyword>
<feature type="domain" description="VOC" evidence="2">
    <location>
        <begin position="197"/>
        <end position="326"/>
    </location>
</feature>
<dbReference type="Pfam" id="PF00903">
    <property type="entry name" value="Glyoxalase"/>
    <property type="match status" value="1"/>
</dbReference>
<name>A0A6A5X6J9_9PLEO</name>
<dbReference type="InterPro" id="IPR004360">
    <property type="entry name" value="Glyas_Fos-R_dOase_dom"/>
</dbReference>
<protein>
    <submittedName>
        <fullName evidence="3">Glyoxalase/Bleomycin resistance protein/Dihydroxybiphenyl dioxygenase</fullName>
    </submittedName>
</protein>
<keyword evidence="3" id="KW-0223">Dioxygenase</keyword>
<dbReference type="OrthoDB" id="3360610at2759"/>
<evidence type="ECO:0000259" key="2">
    <source>
        <dbReference type="PROSITE" id="PS51819"/>
    </source>
</evidence>
<dbReference type="SUPFAM" id="SSF54593">
    <property type="entry name" value="Glyoxalase/Bleomycin resistance protein/Dihydroxybiphenyl dioxygenase"/>
    <property type="match status" value="1"/>
</dbReference>
<evidence type="ECO:0000313" key="3">
    <source>
        <dbReference type="EMBL" id="KAF2008467.1"/>
    </source>
</evidence>
<organism evidence="3 4">
    <name type="scientific">Aaosphaeria arxii CBS 175.79</name>
    <dbReference type="NCBI Taxonomy" id="1450172"/>
    <lineage>
        <taxon>Eukaryota</taxon>
        <taxon>Fungi</taxon>
        <taxon>Dikarya</taxon>
        <taxon>Ascomycota</taxon>
        <taxon>Pezizomycotina</taxon>
        <taxon>Dothideomycetes</taxon>
        <taxon>Pleosporomycetidae</taxon>
        <taxon>Pleosporales</taxon>
        <taxon>Pleosporales incertae sedis</taxon>
        <taxon>Aaosphaeria</taxon>
    </lineage>
</organism>
<dbReference type="Gene3D" id="3.10.180.10">
    <property type="entry name" value="2,3-Dihydroxybiphenyl 1,2-Dioxygenase, domain 1"/>
    <property type="match status" value="2"/>
</dbReference>
<proteinExistence type="predicted"/>
<keyword evidence="3" id="KW-0560">Oxidoreductase</keyword>
<dbReference type="EMBL" id="ML978083">
    <property type="protein sequence ID" value="KAF2008467.1"/>
    <property type="molecule type" value="Genomic_DNA"/>
</dbReference>
<dbReference type="InterPro" id="IPR029068">
    <property type="entry name" value="Glyas_Bleomycin-R_OHBP_Dase"/>
</dbReference>
<dbReference type="InterPro" id="IPR051785">
    <property type="entry name" value="MMCE/EMCE_epimerase"/>
</dbReference>
<dbReference type="GO" id="GO:0004493">
    <property type="term" value="F:methylmalonyl-CoA epimerase activity"/>
    <property type="evidence" value="ECO:0007669"/>
    <property type="project" value="TreeGrafter"/>
</dbReference>
<dbReference type="PROSITE" id="PS51819">
    <property type="entry name" value="VOC"/>
    <property type="match status" value="1"/>
</dbReference>
<evidence type="ECO:0000313" key="4">
    <source>
        <dbReference type="Proteomes" id="UP000799778"/>
    </source>
</evidence>
<dbReference type="InterPro" id="IPR037523">
    <property type="entry name" value="VOC_core"/>
</dbReference>
<sequence length="363" mass="41733">MSLVFKLLFNFLSKLPRFIRERIMPDMLIPPISNNPSKVQLDRLGHFYFEHPDLEKFSKFAADFGFVEEKRTKDRIYFRGYGKDPYVYVATRSKDGKPRFRGPAFVARSQEEFEKAAKLPGAIMGSLEDTPGGGKIITFNRTDNTLFHIIYGQTERETGSQEATATHEQQGPYNRAFEKPRKGKFQRYHPGPALVHKVGHFGYVCPDFDNELAWYTDNFNFVPSDILYHWDFSNMDVLTFMHLDLGEEYSDHHVFFMQRAEPEVKKTFVHHTSYEVADMDTQQLGHEWLASKGWKSIWGVGRHVLGSQIFDYWADSSGFKIEHYADGDLVNKDTPTSRDVVGPFSIWGPEVPKDFGGKGASPS</sequence>
<evidence type="ECO:0000256" key="1">
    <source>
        <dbReference type="ARBA" id="ARBA00022723"/>
    </source>
</evidence>
<dbReference type="GO" id="GO:0051213">
    <property type="term" value="F:dioxygenase activity"/>
    <property type="evidence" value="ECO:0007669"/>
    <property type="project" value="UniProtKB-KW"/>
</dbReference>
<dbReference type="Proteomes" id="UP000799778">
    <property type="component" value="Unassembled WGS sequence"/>
</dbReference>
<dbReference type="PANTHER" id="PTHR43048:SF3">
    <property type="entry name" value="METHYLMALONYL-COA EPIMERASE, MITOCHONDRIAL"/>
    <property type="match status" value="1"/>
</dbReference>
<dbReference type="RefSeq" id="XP_033376806.1">
    <property type="nucleotide sequence ID" value="XM_033532899.1"/>
</dbReference>
<dbReference type="CDD" id="cd07267">
    <property type="entry name" value="THT_Oxygenase_N"/>
    <property type="match status" value="1"/>
</dbReference>
<accession>A0A6A5X6J9</accession>
<dbReference type="FunFam" id="3.10.180.10:FF:000039">
    <property type="entry name" value="Trihydroxytoluene oxygenase (AFU_orthologue AFUA_8G02470)"/>
    <property type="match status" value="1"/>
</dbReference>
<reference evidence="3" key="1">
    <citation type="journal article" date="2020" name="Stud. Mycol.">
        <title>101 Dothideomycetes genomes: a test case for predicting lifestyles and emergence of pathogens.</title>
        <authorList>
            <person name="Haridas S."/>
            <person name="Albert R."/>
            <person name="Binder M."/>
            <person name="Bloem J."/>
            <person name="Labutti K."/>
            <person name="Salamov A."/>
            <person name="Andreopoulos B."/>
            <person name="Baker S."/>
            <person name="Barry K."/>
            <person name="Bills G."/>
            <person name="Bluhm B."/>
            <person name="Cannon C."/>
            <person name="Castanera R."/>
            <person name="Culley D."/>
            <person name="Daum C."/>
            <person name="Ezra D."/>
            <person name="Gonzalez J."/>
            <person name="Henrissat B."/>
            <person name="Kuo A."/>
            <person name="Liang C."/>
            <person name="Lipzen A."/>
            <person name="Lutzoni F."/>
            <person name="Magnuson J."/>
            <person name="Mondo S."/>
            <person name="Nolan M."/>
            <person name="Ohm R."/>
            <person name="Pangilinan J."/>
            <person name="Park H.-J."/>
            <person name="Ramirez L."/>
            <person name="Alfaro M."/>
            <person name="Sun H."/>
            <person name="Tritt A."/>
            <person name="Yoshinaga Y."/>
            <person name="Zwiers L.-H."/>
            <person name="Turgeon B."/>
            <person name="Goodwin S."/>
            <person name="Spatafora J."/>
            <person name="Crous P."/>
            <person name="Grigoriev I."/>
        </authorList>
    </citation>
    <scope>NUCLEOTIDE SEQUENCE</scope>
    <source>
        <strain evidence="3">CBS 175.79</strain>
    </source>
</reference>
<dbReference type="GO" id="GO:0046491">
    <property type="term" value="P:L-methylmalonyl-CoA metabolic process"/>
    <property type="evidence" value="ECO:0007669"/>
    <property type="project" value="TreeGrafter"/>
</dbReference>
<keyword evidence="1" id="KW-0479">Metal-binding</keyword>
<dbReference type="FunFam" id="3.10.180.10:FF:000034">
    <property type="entry name" value="Glyoxalase/Bleomycin resistance protein/Dihydroxybiphenyl dioxygenase"/>
    <property type="match status" value="1"/>
</dbReference>
<dbReference type="AlphaFoldDB" id="A0A6A5X6J9"/>
<gene>
    <name evidence="3" type="ORF">BU24DRAFT_475383</name>
</gene>
<dbReference type="PANTHER" id="PTHR43048">
    <property type="entry name" value="METHYLMALONYL-COA EPIMERASE"/>
    <property type="match status" value="1"/>
</dbReference>
<dbReference type="GO" id="GO:0005739">
    <property type="term" value="C:mitochondrion"/>
    <property type="evidence" value="ECO:0007669"/>
    <property type="project" value="TreeGrafter"/>
</dbReference>
<dbReference type="GeneID" id="54290296"/>
<dbReference type="GO" id="GO:0046872">
    <property type="term" value="F:metal ion binding"/>
    <property type="evidence" value="ECO:0007669"/>
    <property type="project" value="UniProtKB-KW"/>
</dbReference>